<keyword evidence="3" id="KW-1185">Reference proteome</keyword>
<keyword evidence="1" id="KW-0812">Transmembrane</keyword>
<dbReference type="Proteomes" id="UP000724672">
    <property type="component" value="Unassembled WGS sequence"/>
</dbReference>
<sequence>MKVMPEIVPLMIGIWLVISVTEVATVEISVSLVRRMNKRSEDICIDTNRYTIIKEKKRRAMR</sequence>
<gene>
    <name evidence="2" type="ORF">GOQ27_12050</name>
</gene>
<dbReference type="EMBL" id="WSFT01000043">
    <property type="protein sequence ID" value="MBS4539199.1"/>
    <property type="molecule type" value="Genomic_DNA"/>
</dbReference>
<accession>A0A942Z9J5</accession>
<dbReference type="AlphaFoldDB" id="A0A942Z9J5"/>
<proteinExistence type="predicted"/>
<dbReference type="RefSeq" id="WP_203367125.1">
    <property type="nucleotide sequence ID" value="NZ_WSFT01000043.1"/>
</dbReference>
<evidence type="ECO:0000256" key="1">
    <source>
        <dbReference type="SAM" id="Phobius"/>
    </source>
</evidence>
<name>A0A942Z9J5_9FIRM</name>
<keyword evidence="1" id="KW-1133">Transmembrane helix</keyword>
<reference evidence="2" key="1">
    <citation type="submission" date="2019-12" db="EMBL/GenBank/DDBJ databases">
        <title>Clostridiaceae gen. nov. sp. nov., isolated from sediment in Xinjiang, China.</title>
        <authorList>
            <person name="Zhang R."/>
        </authorList>
    </citation>
    <scope>NUCLEOTIDE SEQUENCE</scope>
    <source>
        <strain evidence="2">D2Q-11</strain>
    </source>
</reference>
<keyword evidence="1" id="KW-0472">Membrane</keyword>
<comment type="caution">
    <text evidence="2">The sequence shown here is derived from an EMBL/GenBank/DDBJ whole genome shotgun (WGS) entry which is preliminary data.</text>
</comment>
<protein>
    <submittedName>
        <fullName evidence="2">Uncharacterized protein</fullName>
    </submittedName>
</protein>
<evidence type="ECO:0000313" key="3">
    <source>
        <dbReference type="Proteomes" id="UP000724672"/>
    </source>
</evidence>
<evidence type="ECO:0000313" key="2">
    <source>
        <dbReference type="EMBL" id="MBS4539199.1"/>
    </source>
</evidence>
<feature type="transmembrane region" description="Helical" evidence="1">
    <location>
        <begin position="12"/>
        <end position="33"/>
    </location>
</feature>
<organism evidence="2 3">
    <name type="scientific">Anaeromonas frigoriresistens</name>
    <dbReference type="NCBI Taxonomy" id="2683708"/>
    <lineage>
        <taxon>Bacteria</taxon>
        <taxon>Bacillati</taxon>
        <taxon>Bacillota</taxon>
        <taxon>Tissierellia</taxon>
        <taxon>Tissierellales</taxon>
        <taxon>Thermohalobacteraceae</taxon>
        <taxon>Anaeromonas</taxon>
    </lineage>
</organism>